<keyword evidence="2" id="KW-1185">Reference proteome</keyword>
<dbReference type="OrthoDB" id="3469466at2759"/>
<dbReference type="RefSeq" id="XP_018689472.1">
    <property type="nucleotide sequence ID" value="XM_018840791.1"/>
</dbReference>
<name>A0A178ZAJ1_9EURO</name>
<dbReference type="EMBL" id="LVYI01000009">
    <property type="protein sequence ID" value="OAP56105.1"/>
    <property type="molecule type" value="Genomic_DNA"/>
</dbReference>
<comment type="caution">
    <text evidence="1">The sequence shown here is derived from an EMBL/GenBank/DDBJ whole genome shotgun (WGS) entry which is preliminary data.</text>
</comment>
<organism evidence="1 2">
    <name type="scientific">Fonsecaea erecta</name>
    <dbReference type="NCBI Taxonomy" id="1367422"/>
    <lineage>
        <taxon>Eukaryota</taxon>
        <taxon>Fungi</taxon>
        <taxon>Dikarya</taxon>
        <taxon>Ascomycota</taxon>
        <taxon>Pezizomycotina</taxon>
        <taxon>Eurotiomycetes</taxon>
        <taxon>Chaetothyriomycetidae</taxon>
        <taxon>Chaetothyriales</taxon>
        <taxon>Herpotrichiellaceae</taxon>
        <taxon>Fonsecaea</taxon>
    </lineage>
</organism>
<dbReference type="PANTHER" id="PTHR37540">
    <property type="entry name" value="TRANSCRIPTION FACTOR (ACR-2), PUTATIVE-RELATED-RELATED"/>
    <property type="match status" value="1"/>
</dbReference>
<evidence type="ECO:0000313" key="2">
    <source>
        <dbReference type="Proteomes" id="UP000078343"/>
    </source>
</evidence>
<accession>A0A178ZAJ1</accession>
<sequence length="463" mass="50890">MLLSHPSSTSPNILSLPLPVPVPQLVSFSDHETRLLLNQLYETFSQALPTLSSGENELAATWVRTIMSDPGLLYAYMFSQLMRNKHKHDLDRKAERQLLHAYAETITYVNTALSDHATACSDSTLLAVFTLAYHSMTLDSRPQPSHRSPRAPTQGPLASLRLLNLYGGPLGAASIHRDGLLKMIELRGGIEKFTLPGLGGLLCYADLIFASRTIQRPRLPFAPCLSVNFESVLTGVWRADHPLHRLGRGFSVLDHVGAPLLDTLDLQVALHGLSQYTLAVDDYLAGRPEAPSLAVLEELRCWVMHGILSLTTPPDLPHAPCPTGLAVLQTCQLAALTYGMLCVFPLPAAPFARLARRIRQCLARGDVARAWAAAPHLTLWITFIGGVASLGANNDDDDDDTRAWFVCVIDRCRRRLRIDSWLALRDAVLLEFLWLPTTNDADGMELWHEIEASRPPCAVGGAV</sequence>
<dbReference type="GeneID" id="30013452"/>
<gene>
    <name evidence="1" type="ORF">AYL99_09284</name>
</gene>
<proteinExistence type="predicted"/>
<evidence type="ECO:0008006" key="3">
    <source>
        <dbReference type="Google" id="ProtNLM"/>
    </source>
</evidence>
<dbReference type="PANTHER" id="PTHR37540:SF5">
    <property type="entry name" value="TRANSCRIPTION FACTOR DOMAIN-CONTAINING PROTEIN"/>
    <property type="match status" value="1"/>
</dbReference>
<dbReference type="AlphaFoldDB" id="A0A178ZAJ1"/>
<evidence type="ECO:0000313" key="1">
    <source>
        <dbReference type="EMBL" id="OAP56105.1"/>
    </source>
</evidence>
<reference evidence="1 2" key="1">
    <citation type="submission" date="2016-04" db="EMBL/GenBank/DDBJ databases">
        <title>Draft genome of Fonsecaea erecta CBS 125763.</title>
        <authorList>
            <person name="Weiss V.A."/>
            <person name="Vicente V.A."/>
            <person name="Raittz R.T."/>
            <person name="Moreno L.F."/>
            <person name="De Souza E.M."/>
            <person name="Pedrosa F.O."/>
            <person name="Steffens M.B."/>
            <person name="Faoro H."/>
            <person name="Tadra-Sfeir M.Z."/>
            <person name="Najafzadeh M.J."/>
            <person name="Felipe M.S."/>
            <person name="Teixeira M."/>
            <person name="Sun J."/>
            <person name="Xi L."/>
            <person name="Gomes R."/>
            <person name="De Azevedo C.M."/>
            <person name="Salgado C.G."/>
            <person name="Da Silva M.B."/>
            <person name="Nascimento M.F."/>
            <person name="Queiroz-Telles F."/>
            <person name="Attili D.S."/>
            <person name="Gorbushina A."/>
        </authorList>
    </citation>
    <scope>NUCLEOTIDE SEQUENCE [LARGE SCALE GENOMIC DNA]</scope>
    <source>
        <strain evidence="1 2">CBS 125763</strain>
    </source>
</reference>
<protein>
    <recommendedName>
        <fullName evidence="3">Transcription factor domain-containing protein</fullName>
    </recommendedName>
</protein>
<dbReference type="Proteomes" id="UP000078343">
    <property type="component" value="Unassembled WGS sequence"/>
</dbReference>